<dbReference type="Gene3D" id="1.20.1250.20">
    <property type="entry name" value="MFS general substrate transporter like domains"/>
    <property type="match status" value="1"/>
</dbReference>
<keyword evidence="2" id="KW-0472">Membrane</keyword>
<dbReference type="InterPro" id="IPR036259">
    <property type="entry name" value="MFS_trans_sf"/>
</dbReference>
<keyword evidence="2" id="KW-1133">Transmembrane helix</keyword>
<name>A0A8X8WPR4_SALSN</name>
<dbReference type="Proteomes" id="UP000298416">
    <property type="component" value="Unassembled WGS sequence"/>
</dbReference>
<sequence length="149" mass="15985">MGEGEDDAEKGATTPLEMKGKGGARAASFVYGLAALENMGFVANMMSLVLYFMFKLYFDLPTAANTFTNLMGTTFLLSVVGGFISDTFINRVELHRGRQGRLLLHDNVLASVGSGWTAGGLSRPSGLTSSMRTTTRKPSRWQAISTGCC</sequence>
<dbReference type="AlphaFoldDB" id="A0A8X8WPR4"/>
<evidence type="ECO:0000256" key="2">
    <source>
        <dbReference type="SAM" id="Phobius"/>
    </source>
</evidence>
<proteinExistence type="inferred from homology"/>
<comment type="similarity">
    <text evidence="1">Belongs to the major facilitator superfamily. Phosphate:H(+) symporter (TC 2.A.1.9) family.</text>
</comment>
<comment type="caution">
    <text evidence="3">The sequence shown here is derived from an EMBL/GenBank/DDBJ whole genome shotgun (WGS) entry which is preliminary data.</text>
</comment>
<organism evidence="3">
    <name type="scientific">Salvia splendens</name>
    <name type="common">Scarlet sage</name>
    <dbReference type="NCBI Taxonomy" id="180675"/>
    <lineage>
        <taxon>Eukaryota</taxon>
        <taxon>Viridiplantae</taxon>
        <taxon>Streptophyta</taxon>
        <taxon>Embryophyta</taxon>
        <taxon>Tracheophyta</taxon>
        <taxon>Spermatophyta</taxon>
        <taxon>Magnoliopsida</taxon>
        <taxon>eudicotyledons</taxon>
        <taxon>Gunneridae</taxon>
        <taxon>Pentapetalae</taxon>
        <taxon>asterids</taxon>
        <taxon>lamiids</taxon>
        <taxon>Lamiales</taxon>
        <taxon>Lamiaceae</taxon>
        <taxon>Nepetoideae</taxon>
        <taxon>Mentheae</taxon>
        <taxon>Salviinae</taxon>
        <taxon>Salvia</taxon>
        <taxon>Salvia subgen. Calosphace</taxon>
        <taxon>core Calosphace</taxon>
    </lineage>
</organism>
<evidence type="ECO:0000313" key="3">
    <source>
        <dbReference type="EMBL" id="KAG6397711.1"/>
    </source>
</evidence>
<accession>A0A8X8WPR4</accession>
<keyword evidence="2" id="KW-0812">Transmembrane</keyword>
<feature type="transmembrane region" description="Helical" evidence="2">
    <location>
        <begin position="66"/>
        <end position="89"/>
    </location>
</feature>
<protein>
    <submittedName>
        <fullName evidence="3">Uncharacterized protein</fullName>
    </submittedName>
</protein>
<dbReference type="EMBL" id="PNBA02000016">
    <property type="protein sequence ID" value="KAG6397711.1"/>
    <property type="molecule type" value="Genomic_DNA"/>
</dbReference>
<feature type="transmembrane region" description="Helical" evidence="2">
    <location>
        <begin position="29"/>
        <end position="54"/>
    </location>
</feature>
<reference evidence="3" key="2">
    <citation type="submission" date="2020-08" db="EMBL/GenBank/DDBJ databases">
        <title>Plant Genome Project.</title>
        <authorList>
            <person name="Zhang R.-G."/>
        </authorList>
    </citation>
    <scope>NUCLEOTIDE SEQUENCE</scope>
    <source>
        <strain evidence="3">Huo1</strain>
        <tissue evidence="3">Leaf</tissue>
    </source>
</reference>
<gene>
    <name evidence="3" type="ORF">SASPL_143881</name>
</gene>
<keyword evidence="4" id="KW-1185">Reference proteome</keyword>
<evidence type="ECO:0000256" key="1">
    <source>
        <dbReference type="ARBA" id="ARBA00044504"/>
    </source>
</evidence>
<reference evidence="3" key="1">
    <citation type="submission" date="2018-01" db="EMBL/GenBank/DDBJ databases">
        <authorList>
            <person name="Mao J.F."/>
        </authorList>
    </citation>
    <scope>NUCLEOTIDE SEQUENCE</scope>
    <source>
        <strain evidence="3">Huo1</strain>
        <tissue evidence="3">Leaf</tissue>
    </source>
</reference>
<evidence type="ECO:0000313" key="4">
    <source>
        <dbReference type="Proteomes" id="UP000298416"/>
    </source>
</evidence>